<evidence type="ECO:0000256" key="8">
    <source>
        <dbReference type="SAM" id="Phobius"/>
    </source>
</evidence>
<evidence type="ECO:0000256" key="3">
    <source>
        <dbReference type="ARBA" id="ARBA00022723"/>
    </source>
</evidence>
<dbReference type="Proteomes" id="UP000188533">
    <property type="component" value="Unassembled WGS sequence"/>
</dbReference>
<sequence length="530" mass="59520">MSTLSLSPQALALGAIFLATFLIPKLLQWRARMDKLNAIPTVGSSGLFSSYLSARRYKMHAREIIQEGYTKFPGQAFKVPLPDRWEVIVSGKQMMEDIKKASDLDLSFIEAVGETMQSDYTLGLPARVDTYQVEVVRTPLTRNLAARFDDLRDEIKAAFADEIPAKETEWMKVPMLYTVMKIVSRTSNRYFVGLPLCRDPDYINLNIEYTIDAFNGAKTLQRFPTVLKPSVLHDPSSTFAEIFASIVRQFLTDVPTCLKRATKHIEPLIKERLQKEVDFGSSDWPDKPNDLISWLLDEAKGERRKDIIYNIVSRVLLVNFAAIHTTSMTFTNALFYLAANPHLAQPLREEIESTVAEFGWTKAAMGKMWKLDSFLKETTRLSGLGGLTMSRMVLRDFTFSNGTVVPAGTIVSVASYGMHHDDALYEDPETLKPFRFSNKREMEGEGIKHQMVGIDPSFGLFGGGRHMCPGRFFAVNEIKALVGHILVTYDIKFEGDGGYPEPDWNGASLSPNGFAQVMFRKRSATPASTT</sequence>
<dbReference type="PRINTS" id="PR00463">
    <property type="entry name" value="EP450I"/>
</dbReference>
<dbReference type="PANTHER" id="PTHR46206">
    <property type="entry name" value="CYTOCHROME P450"/>
    <property type="match status" value="1"/>
</dbReference>
<keyword evidence="10" id="KW-1185">Reference proteome</keyword>
<evidence type="ECO:0000256" key="5">
    <source>
        <dbReference type="ARBA" id="ARBA00023004"/>
    </source>
</evidence>
<comment type="caution">
    <text evidence="9">The sequence shown here is derived from an EMBL/GenBank/DDBJ whole genome shotgun (WGS) entry which is preliminary data.</text>
</comment>
<feature type="binding site" description="axial binding residue" evidence="6">
    <location>
        <position position="468"/>
    </location>
    <ligand>
        <name>heme</name>
        <dbReference type="ChEBI" id="CHEBI:30413"/>
    </ligand>
    <ligandPart>
        <name>Fe</name>
        <dbReference type="ChEBI" id="CHEBI:18248"/>
    </ligandPart>
</feature>
<dbReference type="InterPro" id="IPR036396">
    <property type="entry name" value="Cyt_P450_sf"/>
</dbReference>
<keyword evidence="7" id="KW-0503">Monooxygenase</keyword>
<keyword evidence="3 6" id="KW-0479">Metal-binding</keyword>
<dbReference type="AlphaFoldDB" id="A0A1Q3DZE8"/>
<comment type="similarity">
    <text evidence="2 7">Belongs to the cytochrome P450 family.</text>
</comment>
<keyword evidence="4 7" id="KW-0560">Oxidoreductase</keyword>
<keyword evidence="5 6" id="KW-0408">Iron</keyword>
<evidence type="ECO:0000313" key="9">
    <source>
        <dbReference type="EMBL" id="GAW00139.1"/>
    </source>
</evidence>
<dbReference type="InterPro" id="IPR002401">
    <property type="entry name" value="Cyt_P450_E_grp-I"/>
</dbReference>
<accession>A0A1Q3DZE8</accession>
<comment type="cofactor">
    <cofactor evidence="1 6">
        <name>heme</name>
        <dbReference type="ChEBI" id="CHEBI:30413"/>
    </cofactor>
</comment>
<dbReference type="GO" id="GO:0020037">
    <property type="term" value="F:heme binding"/>
    <property type="evidence" value="ECO:0007669"/>
    <property type="project" value="InterPro"/>
</dbReference>
<dbReference type="Gene3D" id="1.10.630.10">
    <property type="entry name" value="Cytochrome P450"/>
    <property type="match status" value="1"/>
</dbReference>
<dbReference type="PROSITE" id="PS00086">
    <property type="entry name" value="CYTOCHROME_P450"/>
    <property type="match status" value="1"/>
</dbReference>
<evidence type="ECO:0000256" key="4">
    <source>
        <dbReference type="ARBA" id="ARBA00023002"/>
    </source>
</evidence>
<evidence type="ECO:0000256" key="6">
    <source>
        <dbReference type="PIRSR" id="PIRSR602401-1"/>
    </source>
</evidence>
<dbReference type="EMBL" id="BDGU01000027">
    <property type="protein sequence ID" value="GAW00139.1"/>
    <property type="molecule type" value="Genomic_DNA"/>
</dbReference>
<gene>
    <name evidence="9" type="ORF">LENED_001636</name>
</gene>
<organism evidence="9 10">
    <name type="scientific">Lentinula edodes</name>
    <name type="common">Shiitake mushroom</name>
    <name type="synonym">Lentinus edodes</name>
    <dbReference type="NCBI Taxonomy" id="5353"/>
    <lineage>
        <taxon>Eukaryota</taxon>
        <taxon>Fungi</taxon>
        <taxon>Dikarya</taxon>
        <taxon>Basidiomycota</taxon>
        <taxon>Agaricomycotina</taxon>
        <taxon>Agaricomycetes</taxon>
        <taxon>Agaricomycetidae</taxon>
        <taxon>Agaricales</taxon>
        <taxon>Marasmiineae</taxon>
        <taxon>Omphalotaceae</taxon>
        <taxon>Lentinula</taxon>
    </lineage>
</organism>
<evidence type="ECO:0000256" key="2">
    <source>
        <dbReference type="ARBA" id="ARBA00010617"/>
    </source>
</evidence>
<dbReference type="SUPFAM" id="SSF48264">
    <property type="entry name" value="Cytochrome P450"/>
    <property type="match status" value="1"/>
</dbReference>
<dbReference type="GO" id="GO:0005506">
    <property type="term" value="F:iron ion binding"/>
    <property type="evidence" value="ECO:0007669"/>
    <property type="project" value="InterPro"/>
</dbReference>
<dbReference type="InterPro" id="IPR017972">
    <property type="entry name" value="Cyt_P450_CS"/>
</dbReference>
<name>A0A1Q3DZE8_LENED</name>
<protein>
    <submittedName>
        <fullName evidence="9">Cytochrome p450</fullName>
    </submittedName>
</protein>
<keyword evidence="8" id="KW-0472">Membrane</keyword>
<dbReference type="CDD" id="cd11041">
    <property type="entry name" value="CYP503A1-like"/>
    <property type="match status" value="1"/>
</dbReference>
<keyword evidence="8" id="KW-1133">Transmembrane helix</keyword>
<reference evidence="9 10" key="1">
    <citation type="submission" date="2016-08" db="EMBL/GenBank/DDBJ databases">
        <authorList>
            <consortium name="Lentinula edodes genome sequencing consortium"/>
            <person name="Sakamoto Y."/>
            <person name="Nakade K."/>
            <person name="Sato S."/>
            <person name="Yoshida Y."/>
            <person name="Miyazaki K."/>
            <person name="Natsume S."/>
            <person name="Konno N."/>
        </authorList>
    </citation>
    <scope>NUCLEOTIDE SEQUENCE [LARGE SCALE GENOMIC DNA]</scope>
    <source>
        <strain evidence="9 10">NBRC 111202</strain>
    </source>
</reference>
<dbReference type="InterPro" id="IPR001128">
    <property type="entry name" value="Cyt_P450"/>
</dbReference>
<evidence type="ECO:0000256" key="7">
    <source>
        <dbReference type="RuleBase" id="RU000461"/>
    </source>
</evidence>
<proteinExistence type="inferred from homology"/>
<dbReference type="GO" id="GO:0004497">
    <property type="term" value="F:monooxygenase activity"/>
    <property type="evidence" value="ECO:0007669"/>
    <property type="project" value="UniProtKB-KW"/>
</dbReference>
<dbReference type="Pfam" id="PF00067">
    <property type="entry name" value="p450"/>
    <property type="match status" value="1"/>
</dbReference>
<feature type="transmembrane region" description="Helical" evidence="8">
    <location>
        <begin position="6"/>
        <end position="27"/>
    </location>
</feature>
<dbReference type="GO" id="GO:0016705">
    <property type="term" value="F:oxidoreductase activity, acting on paired donors, with incorporation or reduction of molecular oxygen"/>
    <property type="evidence" value="ECO:0007669"/>
    <property type="project" value="InterPro"/>
</dbReference>
<keyword evidence="6 7" id="KW-0349">Heme</keyword>
<dbReference type="STRING" id="5353.A0A1Q3DZE8"/>
<evidence type="ECO:0000256" key="1">
    <source>
        <dbReference type="ARBA" id="ARBA00001971"/>
    </source>
</evidence>
<evidence type="ECO:0000313" key="10">
    <source>
        <dbReference type="Proteomes" id="UP000188533"/>
    </source>
</evidence>
<reference evidence="9 10" key="2">
    <citation type="submission" date="2017-02" db="EMBL/GenBank/DDBJ databases">
        <title>A genome survey and senescence transcriptome analysis in Lentinula edodes.</title>
        <authorList>
            <person name="Sakamoto Y."/>
            <person name="Nakade K."/>
            <person name="Sato S."/>
            <person name="Yoshida Y."/>
            <person name="Miyazaki K."/>
            <person name="Natsume S."/>
            <person name="Konno N."/>
        </authorList>
    </citation>
    <scope>NUCLEOTIDE SEQUENCE [LARGE SCALE GENOMIC DNA]</scope>
    <source>
        <strain evidence="9 10">NBRC 111202</strain>
    </source>
</reference>
<keyword evidence="8" id="KW-0812">Transmembrane</keyword>